<accession>A0A9D2MT94</accession>
<reference evidence="2" key="2">
    <citation type="submission" date="2021-04" db="EMBL/GenBank/DDBJ databases">
        <authorList>
            <person name="Gilroy R."/>
        </authorList>
    </citation>
    <scope>NUCLEOTIDE SEQUENCE</scope>
    <source>
        <strain evidence="2">USAMLcec3-2134</strain>
    </source>
</reference>
<dbReference type="AlphaFoldDB" id="A0A9D2MT94"/>
<dbReference type="Proteomes" id="UP000886883">
    <property type="component" value="Unassembled WGS sequence"/>
</dbReference>
<organism evidence="2 3">
    <name type="scientific">Candidatus Eisenbergiella merdigallinarum</name>
    <dbReference type="NCBI Taxonomy" id="2838552"/>
    <lineage>
        <taxon>Bacteria</taxon>
        <taxon>Bacillati</taxon>
        <taxon>Bacillota</taxon>
        <taxon>Clostridia</taxon>
        <taxon>Lachnospirales</taxon>
        <taxon>Lachnospiraceae</taxon>
        <taxon>Eisenbergiella</taxon>
    </lineage>
</organism>
<dbReference type="EMBL" id="DWXE01000039">
    <property type="protein sequence ID" value="HJB91707.1"/>
    <property type="molecule type" value="Genomic_DNA"/>
</dbReference>
<protein>
    <recommendedName>
        <fullName evidence="1">DUF8091 domain-containing protein</fullName>
    </recommendedName>
</protein>
<reference evidence="2" key="1">
    <citation type="journal article" date="2021" name="PeerJ">
        <title>Extensive microbial diversity within the chicken gut microbiome revealed by metagenomics and culture.</title>
        <authorList>
            <person name="Gilroy R."/>
            <person name="Ravi A."/>
            <person name="Getino M."/>
            <person name="Pursley I."/>
            <person name="Horton D.L."/>
            <person name="Alikhan N.F."/>
            <person name="Baker D."/>
            <person name="Gharbi K."/>
            <person name="Hall N."/>
            <person name="Watson M."/>
            <person name="Adriaenssens E.M."/>
            <person name="Foster-Nyarko E."/>
            <person name="Jarju S."/>
            <person name="Secka A."/>
            <person name="Antonio M."/>
            <person name="Oren A."/>
            <person name="Chaudhuri R.R."/>
            <person name="La Ragione R."/>
            <person name="Hildebrand F."/>
            <person name="Pallen M.J."/>
        </authorList>
    </citation>
    <scope>NUCLEOTIDE SEQUENCE</scope>
    <source>
        <strain evidence="2">USAMLcec3-2134</strain>
    </source>
</reference>
<evidence type="ECO:0000313" key="2">
    <source>
        <dbReference type="EMBL" id="HJB91707.1"/>
    </source>
</evidence>
<dbReference type="Pfam" id="PF26351">
    <property type="entry name" value="DUF8091"/>
    <property type="match status" value="1"/>
</dbReference>
<dbReference type="InterPro" id="IPR058404">
    <property type="entry name" value="DUF8091"/>
</dbReference>
<proteinExistence type="predicted"/>
<name>A0A9D2MT94_9FIRM</name>
<feature type="domain" description="DUF8091" evidence="1">
    <location>
        <begin position="32"/>
        <end position="185"/>
    </location>
</feature>
<evidence type="ECO:0000313" key="3">
    <source>
        <dbReference type="Proteomes" id="UP000886883"/>
    </source>
</evidence>
<sequence>MTESEILRFGQAREKIVGKARERNGIGTLSEKTVHAVLKEYYAPDPSVQEVPVAGCVADICTGSEIVEIQTRGFHRLRPKLERFLPLCPVTVVYPIPLQKTVHWVDPDTGEISGGRKSPQKGTPYMAFPELYRIKPFLKDPNLRIRLAFLNMEEYKLLNGWSYDKKRGSSRFDRIPVSLEYEVEFTCPRDYLQLIPYGLEEPFTAARFAKAVRIRRELAGTVLNVLAFLETVEVVGREGRAYLYRAKE</sequence>
<comment type="caution">
    <text evidence="2">The sequence shown here is derived from an EMBL/GenBank/DDBJ whole genome shotgun (WGS) entry which is preliminary data.</text>
</comment>
<evidence type="ECO:0000259" key="1">
    <source>
        <dbReference type="Pfam" id="PF26351"/>
    </source>
</evidence>
<gene>
    <name evidence="2" type="ORF">H9763_09640</name>
</gene>